<keyword evidence="5 6" id="KW-0472">Membrane</keyword>
<dbReference type="STRING" id="1817867.A3F83_03495"/>
<evidence type="ECO:0000313" key="9">
    <source>
        <dbReference type="Proteomes" id="UP000179129"/>
    </source>
</evidence>
<evidence type="ECO:0000256" key="5">
    <source>
        <dbReference type="ARBA" id="ARBA00023136"/>
    </source>
</evidence>
<name>A0A1F5YXR2_9BACT</name>
<dbReference type="InterPro" id="IPR010432">
    <property type="entry name" value="RDD"/>
</dbReference>
<comment type="caution">
    <text evidence="8">The sequence shown here is derived from an EMBL/GenBank/DDBJ whole genome shotgun (WGS) entry which is preliminary data.</text>
</comment>
<reference evidence="8 9" key="1">
    <citation type="journal article" date="2016" name="Nat. Commun.">
        <title>Thousands of microbial genomes shed light on interconnected biogeochemical processes in an aquifer system.</title>
        <authorList>
            <person name="Anantharaman K."/>
            <person name="Brown C.T."/>
            <person name="Hug L.A."/>
            <person name="Sharon I."/>
            <person name="Castelle C.J."/>
            <person name="Probst A.J."/>
            <person name="Thomas B.C."/>
            <person name="Singh A."/>
            <person name="Wilkins M.J."/>
            <person name="Karaoz U."/>
            <person name="Brodie E.L."/>
            <person name="Williams K.H."/>
            <person name="Hubbard S.S."/>
            <person name="Banfield J.F."/>
        </authorList>
    </citation>
    <scope>NUCLEOTIDE SEQUENCE [LARGE SCALE GENOMIC DNA]</scope>
</reference>
<dbReference type="PANTHER" id="PTHR36115:SF6">
    <property type="entry name" value="PROLINE-RICH ANTIGEN HOMOLOG"/>
    <property type="match status" value="1"/>
</dbReference>
<evidence type="ECO:0000256" key="6">
    <source>
        <dbReference type="SAM" id="Phobius"/>
    </source>
</evidence>
<sequence>MITTRYASILKRFIALIADLVIIKLILMALEFPLGLISRPAEFLSRHFHRFGLPDFDFWFREHLSNWIPGACGELPGWLTLLIFVLYFSVFECSWRQATPGKMLMGIFVTDLLGRRISFQRALGRSLGKILSTVICLIGYLMALFSIRSQALHDRLADSLVLEPEYSTSPPAAAPPSGGPAA</sequence>
<dbReference type="Proteomes" id="UP000179129">
    <property type="component" value="Unassembled WGS sequence"/>
</dbReference>
<dbReference type="GO" id="GO:0005886">
    <property type="term" value="C:plasma membrane"/>
    <property type="evidence" value="ECO:0007669"/>
    <property type="project" value="UniProtKB-SubCell"/>
</dbReference>
<dbReference type="EMBL" id="MFIX01000092">
    <property type="protein sequence ID" value="OGG04757.1"/>
    <property type="molecule type" value="Genomic_DNA"/>
</dbReference>
<keyword evidence="4 6" id="KW-1133">Transmembrane helix</keyword>
<protein>
    <recommendedName>
        <fullName evidence="7">RDD domain-containing protein</fullName>
    </recommendedName>
</protein>
<evidence type="ECO:0000256" key="4">
    <source>
        <dbReference type="ARBA" id="ARBA00022989"/>
    </source>
</evidence>
<dbReference type="PANTHER" id="PTHR36115">
    <property type="entry name" value="PROLINE-RICH ANTIGEN HOMOLOG-RELATED"/>
    <property type="match status" value="1"/>
</dbReference>
<evidence type="ECO:0000256" key="2">
    <source>
        <dbReference type="ARBA" id="ARBA00022475"/>
    </source>
</evidence>
<proteinExistence type="predicted"/>
<dbReference type="AlphaFoldDB" id="A0A1F5YXR2"/>
<gene>
    <name evidence="8" type="ORF">A3F83_03495</name>
</gene>
<organism evidence="8 9">
    <name type="scientific">Candidatus Glassbacteria bacterium RIFCSPLOWO2_12_FULL_58_11</name>
    <dbReference type="NCBI Taxonomy" id="1817867"/>
    <lineage>
        <taxon>Bacteria</taxon>
        <taxon>Candidatus Glassiibacteriota</taxon>
    </lineage>
</organism>
<evidence type="ECO:0000313" key="8">
    <source>
        <dbReference type="EMBL" id="OGG04757.1"/>
    </source>
</evidence>
<feature type="transmembrane region" description="Helical" evidence="6">
    <location>
        <begin position="12"/>
        <end position="30"/>
    </location>
</feature>
<dbReference type="Pfam" id="PF06271">
    <property type="entry name" value="RDD"/>
    <property type="match status" value="1"/>
</dbReference>
<feature type="transmembrane region" description="Helical" evidence="6">
    <location>
        <begin position="126"/>
        <end position="147"/>
    </location>
</feature>
<accession>A0A1F5YXR2</accession>
<keyword evidence="2" id="KW-1003">Cell membrane</keyword>
<evidence type="ECO:0000259" key="7">
    <source>
        <dbReference type="Pfam" id="PF06271"/>
    </source>
</evidence>
<comment type="subcellular location">
    <subcellularLocation>
        <location evidence="1">Cell membrane</location>
        <topology evidence="1">Multi-pass membrane protein</topology>
    </subcellularLocation>
</comment>
<keyword evidence="3 6" id="KW-0812">Transmembrane</keyword>
<feature type="transmembrane region" description="Helical" evidence="6">
    <location>
        <begin position="75"/>
        <end position="95"/>
    </location>
</feature>
<evidence type="ECO:0000256" key="1">
    <source>
        <dbReference type="ARBA" id="ARBA00004651"/>
    </source>
</evidence>
<dbReference type="InterPro" id="IPR051791">
    <property type="entry name" value="Pra-immunoreactive"/>
</dbReference>
<feature type="domain" description="RDD" evidence="7">
    <location>
        <begin position="6"/>
        <end position="157"/>
    </location>
</feature>
<evidence type="ECO:0000256" key="3">
    <source>
        <dbReference type="ARBA" id="ARBA00022692"/>
    </source>
</evidence>